<gene>
    <name evidence="1" type="ORF">STAS_30221</name>
</gene>
<keyword evidence="2" id="KW-1185">Reference proteome</keyword>
<reference evidence="2" key="1">
    <citation type="journal article" date="2019" name="Curr. Biol.">
        <title>Genome Sequence of Striga asiatica Provides Insight into the Evolution of Plant Parasitism.</title>
        <authorList>
            <person name="Yoshida S."/>
            <person name="Kim S."/>
            <person name="Wafula E.K."/>
            <person name="Tanskanen J."/>
            <person name="Kim Y.M."/>
            <person name="Honaas L."/>
            <person name="Yang Z."/>
            <person name="Spallek T."/>
            <person name="Conn C.E."/>
            <person name="Ichihashi Y."/>
            <person name="Cheong K."/>
            <person name="Cui S."/>
            <person name="Der J.P."/>
            <person name="Gundlach H."/>
            <person name="Jiao Y."/>
            <person name="Hori C."/>
            <person name="Ishida J.K."/>
            <person name="Kasahara H."/>
            <person name="Kiba T."/>
            <person name="Kim M.S."/>
            <person name="Koo N."/>
            <person name="Laohavisit A."/>
            <person name="Lee Y.H."/>
            <person name="Lumba S."/>
            <person name="McCourt P."/>
            <person name="Mortimer J.C."/>
            <person name="Mutuku J.M."/>
            <person name="Nomura T."/>
            <person name="Sasaki-Sekimoto Y."/>
            <person name="Seto Y."/>
            <person name="Wang Y."/>
            <person name="Wakatake T."/>
            <person name="Sakakibara H."/>
            <person name="Demura T."/>
            <person name="Yamaguchi S."/>
            <person name="Yoneyama K."/>
            <person name="Manabe R.I."/>
            <person name="Nelson D.C."/>
            <person name="Schulman A.H."/>
            <person name="Timko M.P."/>
            <person name="dePamphilis C.W."/>
            <person name="Choi D."/>
            <person name="Shirasu K."/>
        </authorList>
    </citation>
    <scope>NUCLEOTIDE SEQUENCE [LARGE SCALE GENOMIC DNA]</scope>
    <source>
        <strain evidence="2">cv. UVA1</strain>
    </source>
</reference>
<dbReference type="Proteomes" id="UP000325081">
    <property type="component" value="Unassembled WGS sequence"/>
</dbReference>
<dbReference type="AlphaFoldDB" id="A0A5A7R4Y9"/>
<name>A0A5A7R4Y9_STRAF</name>
<protein>
    <submittedName>
        <fullName evidence="1">HAD hydrolase</fullName>
    </submittedName>
</protein>
<comment type="caution">
    <text evidence="1">The sequence shown here is derived from an EMBL/GenBank/DDBJ whole genome shotgun (WGS) entry which is preliminary data.</text>
</comment>
<sequence>MVLLLPSPAGVVSSHCKHALASHVVADLDLGFEFIDSDEDEHIEHDFKAFEYKLAGCGVDFNFLSDFWPDTEEIGYEYYYVQFKKYGSELTTSACNYYFSVSLMHDIVTRLLIAHVPFRTSMTLREFEELMPFDAVIDIFEVPYSNDMQIREIGALWTSAGQLIDTGTITYKGDSLKPYCYSQKGYKEGVRTCFIELTG</sequence>
<organism evidence="1 2">
    <name type="scientific">Striga asiatica</name>
    <name type="common">Asiatic witchweed</name>
    <name type="synonym">Buchnera asiatica</name>
    <dbReference type="NCBI Taxonomy" id="4170"/>
    <lineage>
        <taxon>Eukaryota</taxon>
        <taxon>Viridiplantae</taxon>
        <taxon>Streptophyta</taxon>
        <taxon>Embryophyta</taxon>
        <taxon>Tracheophyta</taxon>
        <taxon>Spermatophyta</taxon>
        <taxon>Magnoliopsida</taxon>
        <taxon>eudicotyledons</taxon>
        <taxon>Gunneridae</taxon>
        <taxon>Pentapetalae</taxon>
        <taxon>asterids</taxon>
        <taxon>lamiids</taxon>
        <taxon>Lamiales</taxon>
        <taxon>Orobanchaceae</taxon>
        <taxon>Buchnereae</taxon>
        <taxon>Striga</taxon>
    </lineage>
</organism>
<accession>A0A5A7R4Y9</accession>
<keyword evidence="1" id="KW-0378">Hydrolase</keyword>
<proteinExistence type="predicted"/>
<dbReference type="GO" id="GO:0016787">
    <property type="term" value="F:hydrolase activity"/>
    <property type="evidence" value="ECO:0007669"/>
    <property type="project" value="UniProtKB-KW"/>
</dbReference>
<dbReference type="EMBL" id="BKCP01010514">
    <property type="protein sequence ID" value="GER52735.1"/>
    <property type="molecule type" value="Genomic_DNA"/>
</dbReference>
<evidence type="ECO:0000313" key="2">
    <source>
        <dbReference type="Proteomes" id="UP000325081"/>
    </source>
</evidence>
<evidence type="ECO:0000313" key="1">
    <source>
        <dbReference type="EMBL" id="GER52735.1"/>
    </source>
</evidence>